<proteinExistence type="predicted"/>
<dbReference type="GO" id="GO:0003964">
    <property type="term" value="F:RNA-directed DNA polymerase activity"/>
    <property type="evidence" value="ECO:0007669"/>
    <property type="project" value="UniProtKB-KW"/>
</dbReference>
<reference evidence="4" key="1">
    <citation type="submission" date="2016-03" db="EMBL/GenBank/DDBJ databases">
        <title>RNAseq analyses of the sensorial organs of adult female Aedes albopictus.</title>
        <authorList>
            <person name="Fabrizio L."/>
            <person name="Ribeiro J.M."/>
            <person name="Arca B."/>
        </authorList>
    </citation>
    <scope>NUCLEOTIDE SEQUENCE</scope>
</reference>
<protein>
    <submittedName>
        <fullName evidence="4">Putative reverse transcriptase</fullName>
    </submittedName>
</protein>
<dbReference type="Pfam" id="PF00078">
    <property type="entry name" value="RVT_1"/>
    <property type="match status" value="1"/>
</dbReference>
<name>A0A1W7R672_AEDAL</name>
<accession>A0A1W7R672</accession>
<keyword evidence="4" id="KW-0548">Nucleotidyltransferase</keyword>
<dbReference type="GO" id="GO:0005975">
    <property type="term" value="P:carbohydrate metabolic process"/>
    <property type="evidence" value="ECO:0007669"/>
    <property type="project" value="InterPro"/>
</dbReference>
<dbReference type="AlphaFoldDB" id="A0A1W7R672"/>
<keyword evidence="4" id="KW-0808">Transferase</keyword>
<feature type="domain" description="Reverse transcriptase" evidence="3">
    <location>
        <begin position="3"/>
        <end position="99"/>
    </location>
</feature>
<evidence type="ECO:0000313" key="4">
    <source>
        <dbReference type="EMBL" id="JAV46621.1"/>
    </source>
</evidence>
<dbReference type="InterPro" id="IPR018087">
    <property type="entry name" value="Glyco_hydro_5_CS"/>
</dbReference>
<keyword evidence="2" id="KW-0326">Glycosidase</keyword>
<dbReference type="PANTHER" id="PTHR31635">
    <property type="entry name" value="REVERSE TRANSCRIPTASE DOMAIN-CONTAINING PROTEIN-RELATED"/>
    <property type="match status" value="1"/>
</dbReference>
<keyword evidence="4" id="KW-0695">RNA-directed DNA polymerase</keyword>
<evidence type="ECO:0000259" key="3">
    <source>
        <dbReference type="Pfam" id="PF00078"/>
    </source>
</evidence>
<keyword evidence="1" id="KW-0378">Hydrolase</keyword>
<evidence type="ECO:0000256" key="2">
    <source>
        <dbReference type="ARBA" id="ARBA00023295"/>
    </source>
</evidence>
<evidence type="ECO:0000256" key="1">
    <source>
        <dbReference type="ARBA" id="ARBA00022801"/>
    </source>
</evidence>
<sequence length="437" mass="51248">MVLFVLYVEPLIRSIHASSSGVLVYGKFLKVIAYADDITVFVRSQKEFDDLMIIVSAFTKYAKISINVEKSCFVRINNVISGPQLIREVDEVTILGVTICRSWAKTIDVNYSRLIKSLQHRIIINELRNINLIQRTWILNTFILSKLWYIAQVFPPRNCHLAKIKSLVGRFLWKNAIFRVARNQLYLPFHKGGINLVDPESKCKALFIRNVIKEENDDVGEEEYLLEYRNKGQLTRNVKDWLEIASQVKGKSWSESSKLLYDFFVSKLNITVNCEEQHPQTDWVVIWCNWSRNFLNSEDKSNVYLLLNDVLPNKEKLQAYGIGRLPDTNCSKCGVPDNNLHKLVECERGKSIREWVTQILRSRLKIEYRRIDDILLWNIHNEPRQNAALWLAVHYMSWVINPVNTDSLYVFQKSIREIRWSNRNMFNKYFGTFLNIC</sequence>
<dbReference type="EMBL" id="GEHC01001024">
    <property type="protein sequence ID" value="JAV46621.1"/>
    <property type="molecule type" value="Transcribed_RNA"/>
</dbReference>
<dbReference type="GO" id="GO:0004553">
    <property type="term" value="F:hydrolase activity, hydrolyzing O-glycosyl compounds"/>
    <property type="evidence" value="ECO:0007669"/>
    <property type="project" value="InterPro"/>
</dbReference>
<dbReference type="PROSITE" id="PS00659">
    <property type="entry name" value="GLYCOSYL_HYDROL_F5"/>
    <property type="match status" value="1"/>
</dbReference>
<dbReference type="PANTHER" id="PTHR31635:SF196">
    <property type="entry name" value="REVERSE TRANSCRIPTASE DOMAIN-CONTAINING PROTEIN-RELATED"/>
    <property type="match status" value="1"/>
</dbReference>
<organism evidence="4">
    <name type="scientific">Aedes albopictus</name>
    <name type="common">Asian tiger mosquito</name>
    <name type="synonym">Stegomyia albopicta</name>
    <dbReference type="NCBI Taxonomy" id="7160"/>
    <lineage>
        <taxon>Eukaryota</taxon>
        <taxon>Metazoa</taxon>
        <taxon>Ecdysozoa</taxon>
        <taxon>Arthropoda</taxon>
        <taxon>Hexapoda</taxon>
        <taxon>Insecta</taxon>
        <taxon>Pterygota</taxon>
        <taxon>Neoptera</taxon>
        <taxon>Endopterygota</taxon>
        <taxon>Diptera</taxon>
        <taxon>Nematocera</taxon>
        <taxon>Culicoidea</taxon>
        <taxon>Culicidae</taxon>
        <taxon>Culicinae</taxon>
        <taxon>Aedini</taxon>
        <taxon>Aedes</taxon>
        <taxon>Stegomyia</taxon>
    </lineage>
</organism>
<dbReference type="InterPro" id="IPR000477">
    <property type="entry name" value="RT_dom"/>
</dbReference>